<evidence type="ECO:0000259" key="3">
    <source>
        <dbReference type="PROSITE" id="PS51387"/>
    </source>
</evidence>
<comment type="caution">
    <text evidence="4">The sequence shown here is derived from an EMBL/GenBank/DDBJ whole genome shotgun (WGS) entry which is preliminary data.</text>
</comment>
<accession>A0AAW9PTT0</accession>
<dbReference type="Proteomes" id="UP001333818">
    <property type="component" value="Unassembled WGS sequence"/>
</dbReference>
<dbReference type="PANTHER" id="PTHR11748">
    <property type="entry name" value="D-LACTATE DEHYDROGENASE"/>
    <property type="match status" value="1"/>
</dbReference>
<dbReference type="InterPro" id="IPR006094">
    <property type="entry name" value="Oxid_FAD_bind_N"/>
</dbReference>
<dbReference type="GO" id="GO:0071949">
    <property type="term" value="F:FAD binding"/>
    <property type="evidence" value="ECO:0007669"/>
    <property type="project" value="InterPro"/>
</dbReference>
<dbReference type="InterPro" id="IPR036318">
    <property type="entry name" value="FAD-bd_PCMH-like_sf"/>
</dbReference>
<dbReference type="RefSeq" id="WP_330484531.1">
    <property type="nucleotide sequence ID" value="NZ_JAZBJZ010000064.1"/>
</dbReference>
<dbReference type="Pfam" id="PF01565">
    <property type="entry name" value="FAD_binding_4"/>
    <property type="match status" value="1"/>
</dbReference>
<keyword evidence="5" id="KW-1185">Reference proteome</keyword>
<dbReference type="PROSITE" id="PS51387">
    <property type="entry name" value="FAD_PCMH"/>
    <property type="match status" value="1"/>
</dbReference>
<keyword evidence="2" id="KW-0274">FAD</keyword>
<dbReference type="Gene3D" id="3.30.465.10">
    <property type="match status" value="1"/>
</dbReference>
<dbReference type="InterPro" id="IPR016164">
    <property type="entry name" value="FAD-linked_Oxase-like_C"/>
</dbReference>
<keyword evidence="1" id="KW-0285">Flavoprotein</keyword>
<reference evidence="4" key="1">
    <citation type="submission" date="2024-01" db="EMBL/GenBank/DDBJ databases">
        <title>Bank of Algae and Cyanobacteria of the Azores (BACA) strain genomes.</title>
        <authorList>
            <person name="Luz R."/>
            <person name="Cordeiro R."/>
            <person name="Fonseca A."/>
            <person name="Goncalves V."/>
        </authorList>
    </citation>
    <scope>NUCLEOTIDE SEQUENCE</scope>
    <source>
        <strain evidence="4">BACA0141</strain>
    </source>
</reference>
<sequence>MATSEKQSAGDIAASFADIVGLGNVQTLDLAEPHLKTQIANSTMGVENLAIVSPKTQTELASAIALANQQQWGVLPYGNASKLTWGGLVRGANVAISTAGCDRLIEHCVGDLTVTVEAGMKFADLQKILAQEGQYCAIDPAYPNAATIGGIVATANTGSLRQRYGGLRDMCLGISFVRSDGELVKAGGRVVKNVAGYDLMKLLTGAYGTLGVISQLTFRLYPLPEAKQTVLLTGKADAIAELRNKILSSTLTPTVLDLLSSSLLKELGFGQDTGKEIGLVARFETLKVSVIEQSDRLVELGKSLHLKAEVLSEAENFWQRLEDLVWQPSPQSSLAGNSKLIVKLGVLPSKVVNILVELEAIARTLSESIPQPYVQIHGAGGLGTLRFDLAGGFDPQDLLLKIRHLANDTGGFLTILEAPPALKQNLDVWGYTGNAIGIMQRIKQQFDPHHLLSPHRLFI</sequence>
<proteinExistence type="predicted"/>
<dbReference type="InterPro" id="IPR016166">
    <property type="entry name" value="FAD-bd_PCMH"/>
</dbReference>
<gene>
    <name evidence="4" type="ORF">V2H45_15275</name>
</gene>
<dbReference type="SUPFAM" id="SSF55103">
    <property type="entry name" value="FAD-linked oxidases, C-terminal domain"/>
    <property type="match status" value="1"/>
</dbReference>
<dbReference type="AlphaFoldDB" id="A0AAW9PTT0"/>
<dbReference type="SUPFAM" id="SSF56176">
    <property type="entry name" value="FAD-binding/transporter-associated domain-like"/>
    <property type="match status" value="1"/>
</dbReference>
<dbReference type="InterPro" id="IPR016169">
    <property type="entry name" value="FAD-bd_PCMH_sub2"/>
</dbReference>
<feature type="domain" description="FAD-binding PCMH-type" evidence="3">
    <location>
        <begin position="44"/>
        <end position="223"/>
    </location>
</feature>
<organism evidence="4 5">
    <name type="scientific">Tumidithrix elongata BACA0141</name>
    <dbReference type="NCBI Taxonomy" id="2716417"/>
    <lineage>
        <taxon>Bacteria</taxon>
        <taxon>Bacillati</taxon>
        <taxon>Cyanobacteriota</taxon>
        <taxon>Cyanophyceae</taxon>
        <taxon>Pseudanabaenales</taxon>
        <taxon>Pseudanabaenaceae</taxon>
        <taxon>Tumidithrix</taxon>
        <taxon>Tumidithrix elongata</taxon>
    </lineage>
</organism>
<protein>
    <submittedName>
        <fullName evidence="4">FAD-binding oxidoreductase</fullName>
    </submittedName>
</protein>
<dbReference type="PANTHER" id="PTHR11748:SF103">
    <property type="entry name" value="GLYCOLATE OXIDASE SUBUNIT GLCE"/>
    <property type="match status" value="1"/>
</dbReference>
<name>A0AAW9PTT0_9CYAN</name>
<dbReference type="GO" id="GO:0003824">
    <property type="term" value="F:catalytic activity"/>
    <property type="evidence" value="ECO:0007669"/>
    <property type="project" value="InterPro"/>
</dbReference>
<evidence type="ECO:0000256" key="1">
    <source>
        <dbReference type="ARBA" id="ARBA00022630"/>
    </source>
</evidence>
<dbReference type="EMBL" id="JAZBJZ010000064">
    <property type="protein sequence ID" value="MEE3718100.1"/>
    <property type="molecule type" value="Genomic_DNA"/>
</dbReference>
<evidence type="ECO:0000256" key="2">
    <source>
        <dbReference type="ARBA" id="ARBA00022827"/>
    </source>
</evidence>
<evidence type="ECO:0000313" key="5">
    <source>
        <dbReference type="Proteomes" id="UP001333818"/>
    </source>
</evidence>
<evidence type="ECO:0000313" key="4">
    <source>
        <dbReference type="EMBL" id="MEE3718100.1"/>
    </source>
</evidence>